<gene>
    <name evidence="1" type="ORF">S06H3_25535</name>
</gene>
<organism evidence="1">
    <name type="scientific">marine sediment metagenome</name>
    <dbReference type="NCBI Taxonomy" id="412755"/>
    <lineage>
        <taxon>unclassified sequences</taxon>
        <taxon>metagenomes</taxon>
        <taxon>ecological metagenomes</taxon>
    </lineage>
</organism>
<evidence type="ECO:0000313" key="1">
    <source>
        <dbReference type="EMBL" id="GAI22208.1"/>
    </source>
</evidence>
<protein>
    <submittedName>
        <fullName evidence="1">Uncharacterized protein</fullName>
    </submittedName>
</protein>
<sequence length="125" mass="13585">MRFYQGIGAVSVMTLFYSLAGNPVNPGDNDSITFTTKHTIASNQTTNVSFSCVVNNSNGKGFYPLSTELINDLQVTDPYPMGSVEISPDDGYVYTTDVTNSFTYILYNVAPTGNILYSTITIPVN</sequence>
<comment type="caution">
    <text evidence="1">The sequence shown here is derived from an EMBL/GenBank/DDBJ whole genome shotgun (WGS) entry which is preliminary data.</text>
</comment>
<proteinExistence type="predicted"/>
<accession>X1LSX8</accession>
<reference evidence="1" key="1">
    <citation type="journal article" date="2014" name="Front. Microbiol.">
        <title>High frequency of phylogenetically diverse reductive dehalogenase-homologous genes in deep subseafloor sedimentary metagenomes.</title>
        <authorList>
            <person name="Kawai M."/>
            <person name="Futagami T."/>
            <person name="Toyoda A."/>
            <person name="Takaki Y."/>
            <person name="Nishi S."/>
            <person name="Hori S."/>
            <person name="Arai W."/>
            <person name="Tsubouchi T."/>
            <person name="Morono Y."/>
            <person name="Uchiyama I."/>
            <person name="Ito T."/>
            <person name="Fujiyama A."/>
            <person name="Inagaki F."/>
            <person name="Takami H."/>
        </authorList>
    </citation>
    <scope>NUCLEOTIDE SEQUENCE</scope>
    <source>
        <strain evidence="1">Expedition CK06-06</strain>
    </source>
</reference>
<feature type="non-terminal residue" evidence="1">
    <location>
        <position position="125"/>
    </location>
</feature>
<dbReference type="AlphaFoldDB" id="X1LSX8"/>
<name>X1LSX8_9ZZZZ</name>
<dbReference type="EMBL" id="BARV01014707">
    <property type="protein sequence ID" value="GAI22208.1"/>
    <property type="molecule type" value="Genomic_DNA"/>
</dbReference>